<evidence type="ECO:0000256" key="7">
    <source>
        <dbReference type="ARBA" id="ARBA00022833"/>
    </source>
</evidence>
<evidence type="ECO:0000256" key="1">
    <source>
        <dbReference type="ARBA" id="ARBA00004496"/>
    </source>
</evidence>
<dbReference type="RefSeq" id="WP_014289509.1">
    <property type="nucleotide sequence ID" value="NC_016645.1"/>
</dbReference>
<name>G7VBR7_9CREN</name>
<keyword evidence="9 12" id="KW-0648">Protein biosynthesis</keyword>
<accession>G7VBR7</accession>
<dbReference type="Proteomes" id="UP000005867">
    <property type="component" value="Chromosome"/>
</dbReference>
<comment type="catalytic activity">
    <reaction evidence="11 12">
        <text>tRNA(Cys) + L-cysteine + ATP = L-cysteinyl-tRNA(Cys) + AMP + diphosphate</text>
        <dbReference type="Rhea" id="RHEA:17773"/>
        <dbReference type="Rhea" id="RHEA-COMP:9661"/>
        <dbReference type="Rhea" id="RHEA-COMP:9679"/>
        <dbReference type="ChEBI" id="CHEBI:30616"/>
        <dbReference type="ChEBI" id="CHEBI:33019"/>
        <dbReference type="ChEBI" id="CHEBI:35235"/>
        <dbReference type="ChEBI" id="CHEBI:78442"/>
        <dbReference type="ChEBI" id="CHEBI:78517"/>
        <dbReference type="ChEBI" id="CHEBI:456215"/>
        <dbReference type="EC" id="6.1.1.16"/>
    </reaction>
</comment>
<evidence type="ECO:0000256" key="4">
    <source>
        <dbReference type="ARBA" id="ARBA00022598"/>
    </source>
</evidence>
<evidence type="ECO:0000256" key="2">
    <source>
        <dbReference type="ARBA" id="ARBA00005594"/>
    </source>
</evidence>
<dbReference type="EMBL" id="CP003098">
    <property type="protein sequence ID" value="AET33684.1"/>
    <property type="molecule type" value="Genomic_DNA"/>
</dbReference>
<dbReference type="SMART" id="SM00840">
    <property type="entry name" value="DALR_2"/>
    <property type="match status" value="1"/>
</dbReference>
<dbReference type="GeneID" id="11593896"/>
<dbReference type="HOGENOM" id="CLU_013528_0_1_2"/>
<sequence length="473" mass="55017">MRIYNTATREVEEFTTYVPRLVRGYVCGITPYDHVHVGHGRVYVFFDMFRRYLENLGYEVRLVINFTDVDDKIINRAREEFGQEAYRRWKEVPERYIAEFFEMSKRLYIKPASAYPRVTEHVGDMVAWISALVEKGYAYVAPDGSVYFEVGKVPNYGVLSRQKIEELIAGARVEPEPGKRNPLDFALWKSWSHGEPWWDSPWCPGRPGWHLECVVMSTKHLGVPFDFHGGGADLIFPHHENEIAIAKAYFGVDNFARYWIHVGYLTVRGEKMSKSLGNVITLKEVLSRYSGEALRLAYAMSHYRKPMEFSFELLDQAEDMVKTLYTAYDELSQAVADAGEEDREKLDYGRYVEAFYAALEDDFSTPQAVQQLYGLARYIISTVLHRVDKVSRQTALDLLTQYVKMADVLGVLERREVPKEVDEVVKAVVEARTRLRQEKQYQLADYLRERLAGIGVELHDFGQRTYYTYRRRL</sequence>
<proteinExistence type="inferred from homology"/>
<dbReference type="InterPro" id="IPR015273">
    <property type="entry name" value="Cys-tRNA-synt_Ia_DALR"/>
</dbReference>
<keyword evidence="7 12" id="KW-0862">Zinc</keyword>
<evidence type="ECO:0000259" key="13">
    <source>
        <dbReference type="SMART" id="SM00840"/>
    </source>
</evidence>
<feature type="binding site" evidence="12">
    <location>
        <position position="242"/>
    </location>
    <ligand>
        <name>Zn(2+)</name>
        <dbReference type="ChEBI" id="CHEBI:29105"/>
    </ligand>
</feature>
<dbReference type="InterPro" id="IPR014729">
    <property type="entry name" value="Rossmann-like_a/b/a_fold"/>
</dbReference>
<evidence type="ECO:0000256" key="5">
    <source>
        <dbReference type="ARBA" id="ARBA00022723"/>
    </source>
</evidence>
<evidence type="ECO:0000256" key="6">
    <source>
        <dbReference type="ARBA" id="ARBA00022741"/>
    </source>
</evidence>
<dbReference type="Gene3D" id="1.20.120.1910">
    <property type="entry name" value="Cysteine-tRNA ligase, C-terminal anti-codon recognition domain"/>
    <property type="match status" value="1"/>
</dbReference>
<keyword evidence="3 12" id="KW-0963">Cytoplasm</keyword>
<dbReference type="Gene3D" id="3.40.50.620">
    <property type="entry name" value="HUPs"/>
    <property type="match status" value="1"/>
</dbReference>
<dbReference type="GO" id="GO:0008270">
    <property type="term" value="F:zinc ion binding"/>
    <property type="evidence" value="ECO:0007669"/>
    <property type="project" value="UniProtKB-UniRule"/>
</dbReference>
<dbReference type="NCBIfam" id="TIGR00435">
    <property type="entry name" value="cysS"/>
    <property type="match status" value="1"/>
</dbReference>
<evidence type="ECO:0000313" key="14">
    <source>
        <dbReference type="EMBL" id="AET33684.1"/>
    </source>
</evidence>
<feature type="short sequence motif" description="'HIGH' region" evidence="12">
    <location>
        <begin position="29"/>
        <end position="39"/>
    </location>
</feature>
<keyword evidence="10 12" id="KW-0030">Aminoacyl-tRNA synthetase</keyword>
<evidence type="ECO:0000256" key="11">
    <source>
        <dbReference type="ARBA" id="ARBA00047398"/>
    </source>
</evidence>
<dbReference type="InterPro" id="IPR024909">
    <property type="entry name" value="Cys-tRNA/MSH_ligase"/>
</dbReference>
<feature type="binding site" evidence="12">
    <location>
        <position position="213"/>
    </location>
    <ligand>
        <name>Zn(2+)</name>
        <dbReference type="ChEBI" id="CHEBI:29105"/>
    </ligand>
</feature>
<dbReference type="CDD" id="cd00672">
    <property type="entry name" value="CysRS_core"/>
    <property type="match status" value="1"/>
</dbReference>
<feature type="binding site" evidence="12">
    <location>
        <position position="238"/>
    </location>
    <ligand>
        <name>Zn(2+)</name>
        <dbReference type="ChEBI" id="CHEBI:29105"/>
    </ligand>
</feature>
<evidence type="ECO:0000256" key="9">
    <source>
        <dbReference type="ARBA" id="ARBA00022917"/>
    </source>
</evidence>
<protein>
    <recommendedName>
        <fullName evidence="12">Cysteine--tRNA ligase</fullName>
        <ecNumber evidence="12">6.1.1.16</ecNumber>
    </recommendedName>
    <alternativeName>
        <fullName evidence="12">Cysteinyl-tRNA synthetase</fullName>
        <shortName evidence="12">CysRS</shortName>
    </alternativeName>
</protein>
<keyword evidence="6 12" id="KW-0547">Nucleotide-binding</keyword>
<dbReference type="eggNOG" id="arCOG00486">
    <property type="taxonomic scope" value="Archaea"/>
</dbReference>
<comment type="subcellular location">
    <subcellularLocation>
        <location evidence="1 12">Cytoplasm</location>
    </subcellularLocation>
</comment>
<dbReference type="GO" id="GO:0005524">
    <property type="term" value="F:ATP binding"/>
    <property type="evidence" value="ECO:0007669"/>
    <property type="project" value="UniProtKB-UniRule"/>
</dbReference>
<feature type="binding site" evidence="12">
    <location>
        <position position="274"/>
    </location>
    <ligand>
        <name>ATP</name>
        <dbReference type="ChEBI" id="CHEBI:30616"/>
    </ligand>
</feature>
<dbReference type="PRINTS" id="PR00983">
    <property type="entry name" value="TRNASYNTHCYS"/>
</dbReference>
<dbReference type="PANTHER" id="PTHR10890:SF3">
    <property type="entry name" value="CYSTEINE--TRNA LIGASE, CYTOPLASMIC"/>
    <property type="match status" value="1"/>
</dbReference>
<reference evidence="14 15" key="1">
    <citation type="journal article" date="2012" name="J. Bacteriol.">
        <title>Complete genome sequence of strain 1860, a crenarchaeon of the genus pyrobaculum able to grow with various electron acceptors.</title>
        <authorList>
            <person name="Mardanov A.V."/>
            <person name="Gumerov V.M."/>
            <person name="Slobodkina G.B."/>
            <person name="Beletsky A.V."/>
            <person name="Bonch-Osmolovskaya E.A."/>
            <person name="Ravin N.V."/>
            <person name="Skryabin K.G."/>
        </authorList>
    </citation>
    <scope>NUCLEOTIDE SEQUENCE [LARGE SCALE GENOMIC DNA]</scope>
    <source>
        <strain evidence="14 15">1860</strain>
    </source>
</reference>
<dbReference type="InterPro" id="IPR032678">
    <property type="entry name" value="tRNA-synt_1_cat_dom"/>
</dbReference>
<feature type="short sequence motif" description="'KMSKS' region" evidence="12">
    <location>
        <begin position="271"/>
        <end position="275"/>
    </location>
</feature>
<dbReference type="SUPFAM" id="SSF52374">
    <property type="entry name" value="Nucleotidylyl transferase"/>
    <property type="match status" value="1"/>
</dbReference>
<comment type="cofactor">
    <cofactor evidence="12">
        <name>Zn(2+)</name>
        <dbReference type="ChEBI" id="CHEBI:29105"/>
    </cofactor>
    <text evidence="12">Binds 1 zinc ion per subunit.</text>
</comment>
<dbReference type="KEGG" id="pyr:P186_2292"/>
<dbReference type="GO" id="GO:0005737">
    <property type="term" value="C:cytoplasm"/>
    <property type="evidence" value="ECO:0007669"/>
    <property type="project" value="UniProtKB-SubCell"/>
</dbReference>
<gene>
    <name evidence="12" type="primary">cysS</name>
    <name evidence="14" type="ORF">P186_2292</name>
</gene>
<dbReference type="GO" id="GO:0004817">
    <property type="term" value="F:cysteine-tRNA ligase activity"/>
    <property type="evidence" value="ECO:0007669"/>
    <property type="project" value="UniProtKB-UniRule"/>
</dbReference>
<dbReference type="SUPFAM" id="SSF47323">
    <property type="entry name" value="Anticodon-binding domain of a subclass of class I aminoacyl-tRNA synthetases"/>
    <property type="match status" value="1"/>
</dbReference>
<keyword evidence="15" id="KW-1185">Reference proteome</keyword>
<keyword evidence="4 12" id="KW-0436">Ligase</keyword>
<dbReference type="Pfam" id="PF09190">
    <property type="entry name" value="DALR_2"/>
    <property type="match status" value="1"/>
</dbReference>
<evidence type="ECO:0000256" key="10">
    <source>
        <dbReference type="ARBA" id="ARBA00023146"/>
    </source>
</evidence>
<comment type="similarity">
    <text evidence="2 12">Belongs to the class-I aminoacyl-tRNA synthetase family.</text>
</comment>
<evidence type="ECO:0000256" key="12">
    <source>
        <dbReference type="HAMAP-Rule" id="MF_00041"/>
    </source>
</evidence>
<evidence type="ECO:0000256" key="3">
    <source>
        <dbReference type="ARBA" id="ARBA00022490"/>
    </source>
</evidence>
<dbReference type="Pfam" id="PF01406">
    <property type="entry name" value="tRNA-synt_1e"/>
    <property type="match status" value="1"/>
</dbReference>
<dbReference type="InterPro" id="IPR009080">
    <property type="entry name" value="tRNAsynth_Ia_anticodon-bd"/>
</dbReference>
<evidence type="ECO:0000256" key="8">
    <source>
        <dbReference type="ARBA" id="ARBA00022840"/>
    </source>
</evidence>
<dbReference type="FunFam" id="3.40.50.620:FF:000130">
    <property type="entry name" value="Cysteine--tRNA ligase"/>
    <property type="match status" value="1"/>
</dbReference>
<dbReference type="PANTHER" id="PTHR10890">
    <property type="entry name" value="CYSTEINYL-TRNA SYNTHETASE"/>
    <property type="match status" value="1"/>
</dbReference>
<evidence type="ECO:0000313" key="15">
    <source>
        <dbReference type="Proteomes" id="UP000005867"/>
    </source>
</evidence>
<dbReference type="InterPro" id="IPR015803">
    <property type="entry name" value="Cys-tRNA-ligase"/>
</dbReference>
<feature type="binding site" evidence="12">
    <location>
        <position position="27"/>
    </location>
    <ligand>
        <name>Zn(2+)</name>
        <dbReference type="ChEBI" id="CHEBI:29105"/>
    </ligand>
</feature>
<dbReference type="STRING" id="1104324.P186_2292"/>
<dbReference type="OrthoDB" id="9445at2157"/>
<dbReference type="GO" id="GO:0006423">
    <property type="term" value="P:cysteinyl-tRNA aminoacylation"/>
    <property type="evidence" value="ECO:0007669"/>
    <property type="project" value="UniProtKB-UniRule"/>
</dbReference>
<organism evidence="14 15">
    <name type="scientific">Pyrobaculum ferrireducens</name>
    <dbReference type="NCBI Taxonomy" id="1104324"/>
    <lineage>
        <taxon>Archaea</taxon>
        <taxon>Thermoproteota</taxon>
        <taxon>Thermoprotei</taxon>
        <taxon>Thermoproteales</taxon>
        <taxon>Thermoproteaceae</taxon>
        <taxon>Pyrobaculum</taxon>
    </lineage>
</organism>
<keyword evidence="5 12" id="KW-0479">Metal-binding</keyword>
<keyword evidence="8 12" id="KW-0067">ATP-binding</keyword>
<dbReference type="HAMAP" id="MF_00041">
    <property type="entry name" value="Cys_tRNA_synth"/>
    <property type="match status" value="1"/>
</dbReference>
<dbReference type="EC" id="6.1.1.16" evidence="12"/>
<feature type="domain" description="Cysteinyl-tRNA synthetase class Ia DALR" evidence="13">
    <location>
        <begin position="354"/>
        <end position="421"/>
    </location>
</feature>
<dbReference type="AlphaFoldDB" id="G7VBR7"/>